<dbReference type="GO" id="GO:0008658">
    <property type="term" value="F:penicillin binding"/>
    <property type="evidence" value="ECO:0007669"/>
    <property type="project" value="InterPro"/>
</dbReference>
<dbReference type="PANTHER" id="PTHR30627">
    <property type="entry name" value="PEPTIDOGLYCAN D,D-TRANSPEPTIDASE"/>
    <property type="match status" value="1"/>
</dbReference>
<comment type="catalytic activity">
    <reaction evidence="1">
        <text>a beta-lactam + H2O = a substituted beta-amino acid</text>
        <dbReference type="Rhea" id="RHEA:20401"/>
        <dbReference type="ChEBI" id="CHEBI:15377"/>
        <dbReference type="ChEBI" id="CHEBI:35627"/>
        <dbReference type="ChEBI" id="CHEBI:140347"/>
        <dbReference type="EC" id="3.5.2.6"/>
    </reaction>
</comment>
<dbReference type="GO" id="GO:0008800">
    <property type="term" value="F:beta-lactamase activity"/>
    <property type="evidence" value="ECO:0007669"/>
    <property type="project" value="UniProtKB-EC"/>
</dbReference>
<dbReference type="EC" id="3.5.2.6" evidence="3"/>
<dbReference type="InterPro" id="IPR012338">
    <property type="entry name" value="Beta-lactam/transpept-like"/>
</dbReference>
<evidence type="ECO:0000313" key="10">
    <source>
        <dbReference type="Proteomes" id="UP000035017"/>
    </source>
</evidence>
<feature type="chain" id="PRO_5002232129" description="beta-lactamase" evidence="7">
    <location>
        <begin position="28"/>
        <end position="271"/>
    </location>
</feature>
<dbReference type="Pfam" id="PF00905">
    <property type="entry name" value="Transpeptidase"/>
    <property type="match status" value="1"/>
</dbReference>
<proteinExistence type="inferred from homology"/>
<comment type="similarity">
    <text evidence="2">Belongs to the class-D beta-lactamase family.</text>
</comment>
<evidence type="ECO:0000256" key="5">
    <source>
        <dbReference type="ARBA" id="ARBA00022801"/>
    </source>
</evidence>
<evidence type="ECO:0000256" key="4">
    <source>
        <dbReference type="ARBA" id="ARBA00022729"/>
    </source>
</evidence>
<dbReference type="PANTHER" id="PTHR30627:SF6">
    <property type="entry name" value="BETA-LACTAMASE YBXI-RELATED"/>
    <property type="match status" value="1"/>
</dbReference>
<protein>
    <recommendedName>
        <fullName evidence="3">beta-lactamase</fullName>
        <ecNumber evidence="3">3.5.2.6</ecNumber>
    </recommendedName>
</protein>
<organism evidence="9 10">
    <name type="scientific">Agrobacterium tumefaciens</name>
    <dbReference type="NCBI Taxonomy" id="358"/>
    <lineage>
        <taxon>Bacteria</taxon>
        <taxon>Pseudomonadati</taxon>
        <taxon>Pseudomonadota</taxon>
        <taxon>Alphaproteobacteria</taxon>
        <taxon>Hyphomicrobiales</taxon>
        <taxon>Rhizobiaceae</taxon>
        <taxon>Rhizobium/Agrobacterium group</taxon>
        <taxon>Agrobacterium</taxon>
        <taxon>Agrobacterium tumefaciens complex</taxon>
    </lineage>
</organism>
<dbReference type="InterPro" id="IPR001460">
    <property type="entry name" value="PCN-bd_Tpept"/>
</dbReference>
<evidence type="ECO:0000256" key="7">
    <source>
        <dbReference type="SAM" id="SignalP"/>
    </source>
</evidence>
<evidence type="ECO:0000256" key="6">
    <source>
        <dbReference type="ARBA" id="ARBA00023251"/>
    </source>
</evidence>
<comment type="caution">
    <text evidence="9">The sequence shown here is derived from an EMBL/GenBank/DDBJ whole genome shotgun (WGS) entry which is preliminary data.</text>
</comment>
<evidence type="ECO:0000256" key="3">
    <source>
        <dbReference type="ARBA" id="ARBA00012865"/>
    </source>
</evidence>
<evidence type="ECO:0000256" key="1">
    <source>
        <dbReference type="ARBA" id="ARBA00001526"/>
    </source>
</evidence>
<dbReference type="Proteomes" id="UP000035017">
    <property type="component" value="Unassembled WGS sequence"/>
</dbReference>
<keyword evidence="6" id="KW-0046">Antibiotic resistance</keyword>
<dbReference type="SUPFAM" id="SSF56601">
    <property type="entry name" value="beta-lactamase/transpeptidase-like"/>
    <property type="match status" value="1"/>
</dbReference>
<keyword evidence="5" id="KW-0378">Hydrolase</keyword>
<dbReference type="EMBL" id="JXQV01000012">
    <property type="protein sequence ID" value="KIQ01969.1"/>
    <property type="molecule type" value="Genomic_DNA"/>
</dbReference>
<sequence length="271" mass="30055">MISNTLTTLAFGAAITLSGLHATSVMAAQPVQCTVIVDAASGEMLHRDGTCNKAFAPQSSFKLPLAVMGYDAGILTDATTPRWDYKPEWKSSKREQKSVDPTIWEKDSIVWYSQEITRKLGKQKFADYVKRFGYGNADVTGAKGKADGLTQSWLMSSLKISPEEQVDFLRRFVNGKLPVSKAAHEKTMAIIPTFEAANGWTIHGKTGSGRMRTEAGKFDRNDWLGWFVGWADKGDRRVVFATLNIRDWTSEEPISFATRDALIAQLPKLVK</sequence>
<dbReference type="InterPro" id="IPR050515">
    <property type="entry name" value="Beta-lactam/transpept"/>
</dbReference>
<dbReference type="NCBIfam" id="NF000270">
    <property type="entry name" value="bla_class_D_alt"/>
    <property type="match status" value="1"/>
</dbReference>
<feature type="domain" description="Penicillin-binding protein transpeptidase" evidence="8">
    <location>
        <begin position="33"/>
        <end position="243"/>
    </location>
</feature>
<reference evidence="9 10" key="1">
    <citation type="submission" date="2014-12" db="EMBL/GenBank/DDBJ databases">
        <title>16Stimator: statistical estimation of ribosomal gene copy numbers from draft genome assemblies.</title>
        <authorList>
            <person name="Perisin M.A."/>
            <person name="Vetter M."/>
            <person name="Gilbert J.A."/>
            <person name="Bergelson J."/>
        </authorList>
    </citation>
    <scope>NUCLEOTIDE SEQUENCE [LARGE SCALE GENOMIC DNA]</scope>
    <source>
        <strain evidence="9 10">MEJ076</strain>
    </source>
</reference>
<dbReference type="Gene3D" id="3.40.710.10">
    <property type="entry name" value="DD-peptidase/beta-lactamase superfamily"/>
    <property type="match status" value="1"/>
</dbReference>
<dbReference type="GO" id="GO:0071555">
    <property type="term" value="P:cell wall organization"/>
    <property type="evidence" value="ECO:0007669"/>
    <property type="project" value="TreeGrafter"/>
</dbReference>
<gene>
    <name evidence="9" type="ORF">RU07_14675</name>
</gene>
<name>A0A0D0KQM2_AGRTU</name>
<evidence type="ECO:0000256" key="2">
    <source>
        <dbReference type="ARBA" id="ARBA00007898"/>
    </source>
</evidence>
<keyword evidence="4 7" id="KW-0732">Signal</keyword>
<evidence type="ECO:0000313" key="9">
    <source>
        <dbReference type="EMBL" id="KIQ01969.1"/>
    </source>
</evidence>
<accession>A0A0D0KQM2</accession>
<dbReference type="GO" id="GO:0005886">
    <property type="term" value="C:plasma membrane"/>
    <property type="evidence" value="ECO:0007669"/>
    <property type="project" value="TreeGrafter"/>
</dbReference>
<feature type="signal peptide" evidence="7">
    <location>
        <begin position="1"/>
        <end position="27"/>
    </location>
</feature>
<evidence type="ECO:0000259" key="8">
    <source>
        <dbReference type="Pfam" id="PF00905"/>
    </source>
</evidence>
<dbReference type="GO" id="GO:0046677">
    <property type="term" value="P:response to antibiotic"/>
    <property type="evidence" value="ECO:0007669"/>
    <property type="project" value="UniProtKB-KW"/>
</dbReference>
<dbReference type="AlphaFoldDB" id="A0A0D0KQM2"/>